<organism evidence="3 4">
    <name type="scientific">Candidatus Thiomargarita nelsonii</name>
    <dbReference type="NCBI Taxonomy" id="1003181"/>
    <lineage>
        <taxon>Bacteria</taxon>
        <taxon>Pseudomonadati</taxon>
        <taxon>Pseudomonadota</taxon>
        <taxon>Gammaproteobacteria</taxon>
        <taxon>Thiotrichales</taxon>
        <taxon>Thiotrichaceae</taxon>
        <taxon>Thiomargarita</taxon>
    </lineage>
</organism>
<accession>A0A0A6PF76</accession>
<dbReference type="Gene3D" id="3.40.50.10390">
    <property type="entry name" value="Gingipain r, domain 1"/>
    <property type="match status" value="1"/>
</dbReference>
<comment type="caution">
    <text evidence="3">The sequence shown here is derived from an EMBL/GenBank/DDBJ whole genome shotgun (WGS) entry which is preliminary data.</text>
</comment>
<name>A0A0A6PF76_9GAMM</name>
<evidence type="ECO:0000313" key="3">
    <source>
        <dbReference type="EMBL" id="KHD08922.1"/>
    </source>
</evidence>
<dbReference type="Gene3D" id="3.40.50.1460">
    <property type="match status" value="1"/>
</dbReference>
<dbReference type="Pfam" id="PF01364">
    <property type="entry name" value="Peptidase_C25"/>
    <property type="match status" value="1"/>
</dbReference>
<proteinExistence type="predicted"/>
<sequence length="326" mass="36400">MAVPVSDIYDEFNHGLPSPQAIKDFLSYAYENYTAPRPTYVLLVGDANRDTLNDLGHGINYIPTYTFHTSEMGETPTDNWFVSVSGDDPLPDMFLGRIPVRTQAELEAVVNKLIRYPQVPLDGWQRQVLFVADDETRSFEAVSERLIEQHLADYIPKRVYLGEYADVEAVTRDVVQAIDAGAVVTNYTGHGSLNFWAGEVIFNFDDVALLNNPDKLTFVVALNCQNGLFSYSQPFRGTTDSFAEVFLKAESKGAIGMFAPGGLGYPSQHEMLAHELFKRLFQDNETELGSLTTMAKIAAVSNYGISRDILKRFTLFGDPGVRLRLE</sequence>
<dbReference type="Proteomes" id="UP000030428">
    <property type="component" value="Unassembled WGS sequence"/>
</dbReference>
<evidence type="ECO:0000256" key="1">
    <source>
        <dbReference type="ARBA" id="ARBA00022729"/>
    </source>
</evidence>
<dbReference type="SUPFAM" id="SSF52129">
    <property type="entry name" value="Caspase-like"/>
    <property type="match status" value="1"/>
</dbReference>
<dbReference type="EMBL" id="JSZA02000013">
    <property type="protein sequence ID" value="KHD08922.1"/>
    <property type="molecule type" value="Genomic_DNA"/>
</dbReference>
<dbReference type="GO" id="GO:0006508">
    <property type="term" value="P:proteolysis"/>
    <property type="evidence" value="ECO:0007669"/>
    <property type="project" value="InterPro"/>
</dbReference>
<feature type="domain" description="Gingipain" evidence="2">
    <location>
        <begin position="3"/>
        <end position="323"/>
    </location>
</feature>
<evidence type="ECO:0000313" key="4">
    <source>
        <dbReference type="Proteomes" id="UP000030428"/>
    </source>
</evidence>
<reference evidence="3 4" key="1">
    <citation type="journal article" date="2016" name="Front. Microbiol.">
        <title>Single-Cell (Meta-)Genomics of a Dimorphic Candidatus Thiomargarita nelsonii Reveals Genomic Plasticity.</title>
        <authorList>
            <person name="Flood B.E."/>
            <person name="Fliss P."/>
            <person name="Jones D.S."/>
            <person name="Dick G.J."/>
            <person name="Jain S."/>
            <person name="Kaster A.K."/>
            <person name="Winkel M."/>
            <person name="Mussmann M."/>
            <person name="Bailey J."/>
        </authorList>
    </citation>
    <scope>NUCLEOTIDE SEQUENCE [LARGE SCALE GENOMIC DNA]</scope>
    <source>
        <strain evidence="3">Hydrate Ridge</strain>
    </source>
</reference>
<protein>
    <recommendedName>
        <fullName evidence="2">Gingipain domain-containing protein</fullName>
    </recommendedName>
</protein>
<dbReference type="InterPro" id="IPR001769">
    <property type="entry name" value="Gingipain"/>
</dbReference>
<dbReference type="InterPro" id="IPR029031">
    <property type="entry name" value="Gingipain_N_sf"/>
</dbReference>
<dbReference type="InterPro" id="IPR029030">
    <property type="entry name" value="Caspase-like_dom_sf"/>
</dbReference>
<evidence type="ECO:0000259" key="2">
    <source>
        <dbReference type="Pfam" id="PF01364"/>
    </source>
</evidence>
<keyword evidence="4" id="KW-1185">Reference proteome</keyword>
<dbReference type="GO" id="GO:0008234">
    <property type="term" value="F:cysteine-type peptidase activity"/>
    <property type="evidence" value="ECO:0007669"/>
    <property type="project" value="InterPro"/>
</dbReference>
<gene>
    <name evidence="3" type="ORF">PN36_04700</name>
</gene>
<dbReference type="AlphaFoldDB" id="A0A0A6PF76"/>
<keyword evidence="1" id="KW-0732">Signal</keyword>